<evidence type="ECO:0000256" key="8">
    <source>
        <dbReference type="ARBA" id="ARBA00023033"/>
    </source>
</evidence>
<dbReference type="PROSITE" id="PS00086">
    <property type="entry name" value="CYTOCHROME_P450"/>
    <property type="match status" value="1"/>
</dbReference>
<evidence type="ECO:0000313" key="11">
    <source>
        <dbReference type="Proteomes" id="UP000580474"/>
    </source>
</evidence>
<dbReference type="AlphaFoldDB" id="A0A840NNH5"/>
<dbReference type="GO" id="GO:0016705">
    <property type="term" value="F:oxidoreductase activity, acting on paired donors, with incorporation or reduction of molecular oxygen"/>
    <property type="evidence" value="ECO:0007669"/>
    <property type="project" value="InterPro"/>
</dbReference>
<dbReference type="PRINTS" id="PR00359">
    <property type="entry name" value="BP450"/>
</dbReference>
<keyword evidence="11" id="KW-1185">Reference proteome</keyword>
<keyword evidence="5 9" id="KW-0479">Metal-binding</keyword>
<reference evidence="10 11" key="1">
    <citation type="submission" date="2020-08" db="EMBL/GenBank/DDBJ databases">
        <title>Sequencing the genomes of 1000 actinobacteria strains.</title>
        <authorList>
            <person name="Klenk H.-P."/>
        </authorList>
    </citation>
    <scope>NUCLEOTIDE SEQUENCE [LARGE SCALE GENOMIC DNA]</scope>
    <source>
        <strain evidence="10 11">DSM 45582</strain>
    </source>
</reference>
<keyword evidence="3" id="KW-0963">Cytoplasm</keyword>
<evidence type="ECO:0000256" key="3">
    <source>
        <dbReference type="ARBA" id="ARBA00022490"/>
    </source>
</evidence>
<gene>
    <name evidence="10" type="ORF">BJ969_004986</name>
</gene>
<dbReference type="Proteomes" id="UP000580474">
    <property type="component" value="Unassembled WGS sequence"/>
</dbReference>
<dbReference type="GO" id="GO:0005737">
    <property type="term" value="C:cytoplasm"/>
    <property type="evidence" value="ECO:0007669"/>
    <property type="project" value="UniProtKB-SubCell"/>
</dbReference>
<name>A0A840NNH5_9PSEU</name>
<evidence type="ECO:0000256" key="5">
    <source>
        <dbReference type="ARBA" id="ARBA00022723"/>
    </source>
</evidence>
<evidence type="ECO:0000256" key="4">
    <source>
        <dbReference type="ARBA" id="ARBA00022617"/>
    </source>
</evidence>
<keyword evidence="6 9" id="KW-0560">Oxidoreductase</keyword>
<comment type="caution">
    <text evidence="10">The sequence shown here is derived from an EMBL/GenBank/DDBJ whole genome shotgun (WGS) entry which is preliminary data.</text>
</comment>
<comment type="subcellular location">
    <subcellularLocation>
        <location evidence="1">Cytoplasm</location>
    </subcellularLocation>
</comment>
<dbReference type="PANTHER" id="PTHR46696">
    <property type="entry name" value="P450, PUTATIVE (EUROFUNG)-RELATED"/>
    <property type="match status" value="1"/>
</dbReference>
<dbReference type="GO" id="GO:0005506">
    <property type="term" value="F:iron ion binding"/>
    <property type="evidence" value="ECO:0007669"/>
    <property type="project" value="InterPro"/>
</dbReference>
<accession>A0A840NNH5</accession>
<evidence type="ECO:0000256" key="7">
    <source>
        <dbReference type="ARBA" id="ARBA00023004"/>
    </source>
</evidence>
<dbReference type="Pfam" id="PF00067">
    <property type="entry name" value="p450"/>
    <property type="match status" value="1"/>
</dbReference>
<dbReference type="RefSeq" id="WP_184482728.1">
    <property type="nucleotide sequence ID" value="NZ_JACHIV010000001.1"/>
</dbReference>
<dbReference type="CDD" id="cd11029">
    <property type="entry name" value="CYP107-like"/>
    <property type="match status" value="1"/>
</dbReference>
<dbReference type="Gene3D" id="1.10.630.10">
    <property type="entry name" value="Cytochrome P450"/>
    <property type="match status" value="1"/>
</dbReference>
<dbReference type="SUPFAM" id="SSF48264">
    <property type="entry name" value="Cytochrome P450"/>
    <property type="match status" value="1"/>
</dbReference>
<comment type="similarity">
    <text evidence="2 9">Belongs to the cytochrome P450 family.</text>
</comment>
<evidence type="ECO:0000256" key="2">
    <source>
        <dbReference type="ARBA" id="ARBA00010617"/>
    </source>
</evidence>
<evidence type="ECO:0000256" key="9">
    <source>
        <dbReference type="RuleBase" id="RU000461"/>
    </source>
</evidence>
<dbReference type="GO" id="GO:0004497">
    <property type="term" value="F:monooxygenase activity"/>
    <property type="evidence" value="ECO:0007669"/>
    <property type="project" value="UniProtKB-KW"/>
</dbReference>
<keyword evidence="4 9" id="KW-0349">Heme</keyword>
<dbReference type="GO" id="GO:0020037">
    <property type="term" value="F:heme binding"/>
    <property type="evidence" value="ECO:0007669"/>
    <property type="project" value="InterPro"/>
</dbReference>
<dbReference type="InterPro" id="IPR017972">
    <property type="entry name" value="Cyt_P450_CS"/>
</dbReference>
<evidence type="ECO:0000313" key="10">
    <source>
        <dbReference type="EMBL" id="MBB5071898.1"/>
    </source>
</evidence>
<organism evidence="10 11">
    <name type="scientific">Saccharopolyspora gloriosae</name>
    <dbReference type="NCBI Taxonomy" id="455344"/>
    <lineage>
        <taxon>Bacteria</taxon>
        <taxon>Bacillati</taxon>
        <taxon>Actinomycetota</taxon>
        <taxon>Actinomycetes</taxon>
        <taxon>Pseudonocardiales</taxon>
        <taxon>Pseudonocardiaceae</taxon>
        <taxon>Saccharopolyspora</taxon>
    </lineage>
</organism>
<proteinExistence type="inferred from homology"/>
<evidence type="ECO:0000256" key="6">
    <source>
        <dbReference type="ARBA" id="ARBA00023002"/>
    </source>
</evidence>
<dbReference type="PANTHER" id="PTHR46696:SF1">
    <property type="entry name" value="CYTOCHROME P450 YJIB-RELATED"/>
    <property type="match status" value="1"/>
</dbReference>
<evidence type="ECO:0000256" key="1">
    <source>
        <dbReference type="ARBA" id="ARBA00004496"/>
    </source>
</evidence>
<dbReference type="InterPro" id="IPR036396">
    <property type="entry name" value="Cyt_P450_sf"/>
</dbReference>
<dbReference type="InterPro" id="IPR002397">
    <property type="entry name" value="Cyt_P450_B"/>
</dbReference>
<keyword evidence="7 9" id="KW-0408">Iron</keyword>
<dbReference type="InterPro" id="IPR001128">
    <property type="entry name" value="Cyt_P450"/>
</dbReference>
<keyword evidence="8 9" id="KW-0503">Monooxygenase</keyword>
<dbReference type="FunFam" id="1.10.630.10:FF:000018">
    <property type="entry name" value="Cytochrome P450 monooxygenase"/>
    <property type="match status" value="1"/>
</dbReference>
<dbReference type="EMBL" id="JACHIV010000001">
    <property type="protein sequence ID" value="MBB5071898.1"/>
    <property type="molecule type" value="Genomic_DNA"/>
</dbReference>
<sequence length="400" mass="44237">MTETGIALFDEDYWDRAAEVERSLREQAPVHLATPKSGTPLWVISRYADARAALNDPRFSKDSDRLNAVILSKLDQPEGELSGLFSKHMLNSDPPDHTRLRKLLARDFTARRIANLRPRVESLVSGLLDELPTGEPLDLIERFAFPLPITVICELMGVPEADRSRFRGWTSALMEPARHGDGLTASREMAAFFVDLFAAKRANPGEDLISALTVASDDGDRLSEEELLATAFLLIVAGHETTVNLVGNGVRWLLESPQKWAALRERPELLPRAVEEVLRFDGPLRMATHRFTTEDVTVGEVTIPAGELVMINLTSANRDSAQFEHADELDLDRAHSGHIAFGHGLHHCLGAPLARLEGEVAFAELTRRFPSARLAVPGEDLHRGTSLVMNGYRTLPVVLT</sequence>
<protein>
    <submittedName>
        <fullName evidence="10">Cytochrome P450</fullName>
    </submittedName>
</protein>